<sequence length="143" mass="15449">MPKLGPSPRHTPDPGTARPPQPARGPGHPHVRACALAVQRPAQSPHPRVPSARFKHLFHQSVLLDVAHASESDSDGLNTVAIRPTVHCVLEPDHESATAHIDVAPSRDAQQCHGVRSIPSPHRHHATACDAVRCCFLFRILTA</sequence>
<organism evidence="1 2">
    <name type="scientific">Artomyces pyxidatus</name>
    <dbReference type="NCBI Taxonomy" id="48021"/>
    <lineage>
        <taxon>Eukaryota</taxon>
        <taxon>Fungi</taxon>
        <taxon>Dikarya</taxon>
        <taxon>Basidiomycota</taxon>
        <taxon>Agaricomycotina</taxon>
        <taxon>Agaricomycetes</taxon>
        <taxon>Russulales</taxon>
        <taxon>Auriscalpiaceae</taxon>
        <taxon>Artomyces</taxon>
    </lineage>
</organism>
<gene>
    <name evidence="1" type="ORF">BV25DRAFT_1136991</name>
</gene>
<dbReference type="Proteomes" id="UP000814140">
    <property type="component" value="Unassembled WGS sequence"/>
</dbReference>
<keyword evidence="2" id="KW-1185">Reference proteome</keyword>
<name>A0ACB8ST61_9AGAM</name>
<reference evidence="1" key="1">
    <citation type="submission" date="2021-03" db="EMBL/GenBank/DDBJ databases">
        <authorList>
            <consortium name="DOE Joint Genome Institute"/>
            <person name="Ahrendt S."/>
            <person name="Looney B.P."/>
            <person name="Miyauchi S."/>
            <person name="Morin E."/>
            <person name="Drula E."/>
            <person name="Courty P.E."/>
            <person name="Chicoki N."/>
            <person name="Fauchery L."/>
            <person name="Kohler A."/>
            <person name="Kuo A."/>
            <person name="Labutti K."/>
            <person name="Pangilinan J."/>
            <person name="Lipzen A."/>
            <person name="Riley R."/>
            <person name="Andreopoulos W."/>
            <person name="He G."/>
            <person name="Johnson J."/>
            <person name="Barry K.W."/>
            <person name="Grigoriev I.V."/>
            <person name="Nagy L."/>
            <person name="Hibbett D."/>
            <person name="Henrissat B."/>
            <person name="Matheny P.B."/>
            <person name="Labbe J."/>
            <person name="Martin F."/>
        </authorList>
    </citation>
    <scope>NUCLEOTIDE SEQUENCE</scope>
    <source>
        <strain evidence="1">HHB10654</strain>
    </source>
</reference>
<evidence type="ECO:0000313" key="2">
    <source>
        <dbReference type="Proteomes" id="UP000814140"/>
    </source>
</evidence>
<reference evidence="1" key="2">
    <citation type="journal article" date="2022" name="New Phytol.">
        <title>Evolutionary transition to the ectomycorrhizal habit in the genomes of a hyperdiverse lineage of mushroom-forming fungi.</title>
        <authorList>
            <person name="Looney B."/>
            <person name="Miyauchi S."/>
            <person name="Morin E."/>
            <person name="Drula E."/>
            <person name="Courty P.E."/>
            <person name="Kohler A."/>
            <person name="Kuo A."/>
            <person name="LaButti K."/>
            <person name="Pangilinan J."/>
            <person name="Lipzen A."/>
            <person name="Riley R."/>
            <person name="Andreopoulos W."/>
            <person name="He G."/>
            <person name="Johnson J."/>
            <person name="Nolan M."/>
            <person name="Tritt A."/>
            <person name="Barry K.W."/>
            <person name="Grigoriev I.V."/>
            <person name="Nagy L.G."/>
            <person name="Hibbett D."/>
            <person name="Henrissat B."/>
            <person name="Matheny P.B."/>
            <person name="Labbe J."/>
            <person name="Martin F.M."/>
        </authorList>
    </citation>
    <scope>NUCLEOTIDE SEQUENCE</scope>
    <source>
        <strain evidence="1">HHB10654</strain>
    </source>
</reference>
<proteinExistence type="predicted"/>
<comment type="caution">
    <text evidence="1">The sequence shown here is derived from an EMBL/GenBank/DDBJ whole genome shotgun (WGS) entry which is preliminary data.</text>
</comment>
<accession>A0ACB8ST61</accession>
<protein>
    <submittedName>
        <fullName evidence="1">Uncharacterized protein</fullName>
    </submittedName>
</protein>
<evidence type="ECO:0000313" key="1">
    <source>
        <dbReference type="EMBL" id="KAI0059290.1"/>
    </source>
</evidence>
<dbReference type="EMBL" id="MU277227">
    <property type="protein sequence ID" value="KAI0059290.1"/>
    <property type="molecule type" value="Genomic_DNA"/>
</dbReference>